<comment type="caution">
    <text evidence="2">The sequence shown here is derived from an EMBL/GenBank/DDBJ whole genome shotgun (WGS) entry which is preliminary data.</text>
</comment>
<evidence type="ECO:0000313" key="2">
    <source>
        <dbReference type="EMBL" id="KAJ8462770.1"/>
    </source>
</evidence>
<organism evidence="2 3">
    <name type="scientific">Trametes cubensis</name>
    <dbReference type="NCBI Taxonomy" id="1111947"/>
    <lineage>
        <taxon>Eukaryota</taxon>
        <taxon>Fungi</taxon>
        <taxon>Dikarya</taxon>
        <taxon>Basidiomycota</taxon>
        <taxon>Agaricomycotina</taxon>
        <taxon>Agaricomycetes</taxon>
        <taxon>Polyporales</taxon>
        <taxon>Polyporaceae</taxon>
        <taxon>Trametes</taxon>
    </lineage>
</organism>
<sequence>MSVAHVERPKRPVVVADDLESFFHVVLYQAIRYLRHSYRDRVTEFIISYFDTFQQTQSGGRMCSQHKVQFVTKGDFSNARKTLVFYKAKVRVNDPSPINDFLQEWVSMFVERYKALAEPVPETSEDDDFEDHVLVADDDDGDVILEVQDPIIAASDSSATLPNSTTTGATSEKLSTHQATLDLFSKYRPTRDVKWSIHDKVGDQLSQQYDPRLRVIAAKSQIETALIQASIDGSGSSKKPRLDPQASVHSDQAVAGAGPSGSSARASHGALRGRKGTRSPRGKGKARAHKTTS</sequence>
<evidence type="ECO:0000256" key="1">
    <source>
        <dbReference type="SAM" id="MobiDB-lite"/>
    </source>
</evidence>
<name>A0AAD7X6G1_9APHY</name>
<feature type="compositionally biased region" description="Low complexity" evidence="1">
    <location>
        <begin position="255"/>
        <end position="270"/>
    </location>
</feature>
<reference evidence="2" key="1">
    <citation type="submission" date="2022-11" db="EMBL/GenBank/DDBJ databases">
        <title>Genome Sequence of Cubamyces cubensis.</title>
        <authorList>
            <person name="Buettner E."/>
        </authorList>
    </citation>
    <scope>NUCLEOTIDE SEQUENCE</scope>
    <source>
        <strain evidence="2">MPL-01</strain>
    </source>
</reference>
<protein>
    <submittedName>
        <fullName evidence="2">Uncharacterized protein</fullName>
    </submittedName>
</protein>
<feature type="compositionally biased region" description="Basic residues" evidence="1">
    <location>
        <begin position="271"/>
        <end position="293"/>
    </location>
</feature>
<proteinExistence type="predicted"/>
<dbReference type="EMBL" id="JAPEVG010000440">
    <property type="protein sequence ID" value="KAJ8462770.1"/>
    <property type="molecule type" value="Genomic_DNA"/>
</dbReference>
<evidence type="ECO:0000313" key="3">
    <source>
        <dbReference type="Proteomes" id="UP001215151"/>
    </source>
</evidence>
<keyword evidence="3" id="KW-1185">Reference proteome</keyword>
<feature type="region of interest" description="Disordered" evidence="1">
    <location>
        <begin position="231"/>
        <end position="293"/>
    </location>
</feature>
<accession>A0AAD7X6G1</accession>
<dbReference type="Proteomes" id="UP001215151">
    <property type="component" value="Unassembled WGS sequence"/>
</dbReference>
<dbReference type="AlphaFoldDB" id="A0AAD7X6G1"/>
<gene>
    <name evidence="2" type="ORF">ONZ51_g10695</name>
</gene>